<dbReference type="GO" id="GO:0055085">
    <property type="term" value="P:transmembrane transport"/>
    <property type="evidence" value="ECO:0007669"/>
    <property type="project" value="InterPro"/>
</dbReference>
<dbReference type="PANTHER" id="PTHR33376:SF5">
    <property type="entry name" value="EXTRACYTOPLASMIC SOLUTE RECEPTOR PROTEIN"/>
    <property type="match status" value="1"/>
</dbReference>
<dbReference type="InterPro" id="IPR038404">
    <property type="entry name" value="TRAP_DctP_sf"/>
</dbReference>
<dbReference type="PANTHER" id="PTHR33376">
    <property type="match status" value="1"/>
</dbReference>
<organism evidence="2 3">
    <name type="scientific">Desulfopila aestuarii DSM 18488</name>
    <dbReference type="NCBI Taxonomy" id="1121416"/>
    <lineage>
        <taxon>Bacteria</taxon>
        <taxon>Pseudomonadati</taxon>
        <taxon>Thermodesulfobacteriota</taxon>
        <taxon>Desulfobulbia</taxon>
        <taxon>Desulfobulbales</taxon>
        <taxon>Desulfocapsaceae</taxon>
        <taxon>Desulfopila</taxon>
    </lineage>
</organism>
<evidence type="ECO:0000313" key="2">
    <source>
        <dbReference type="EMBL" id="SHO43772.1"/>
    </source>
</evidence>
<dbReference type="EMBL" id="FRFE01000002">
    <property type="protein sequence ID" value="SHO43772.1"/>
    <property type="molecule type" value="Genomic_DNA"/>
</dbReference>
<dbReference type="Gene3D" id="3.40.190.170">
    <property type="entry name" value="Bacterial extracellular solute-binding protein, family 7"/>
    <property type="match status" value="1"/>
</dbReference>
<protein>
    <submittedName>
        <fullName evidence="2">TRAP-type C4-dicarboxylate transport system, substrate-binding protein</fullName>
    </submittedName>
</protein>
<dbReference type="AlphaFoldDB" id="A0A1M7XXS0"/>
<evidence type="ECO:0000256" key="1">
    <source>
        <dbReference type="ARBA" id="ARBA00022729"/>
    </source>
</evidence>
<gene>
    <name evidence="2" type="ORF">SAMN02745220_00507</name>
</gene>
<evidence type="ECO:0000313" key="3">
    <source>
        <dbReference type="Proteomes" id="UP000184603"/>
    </source>
</evidence>
<keyword evidence="3" id="KW-1185">Reference proteome</keyword>
<dbReference type="Proteomes" id="UP000184603">
    <property type="component" value="Unassembled WGS sequence"/>
</dbReference>
<sequence>MLKSSQIMFLVIMIVFINGLAFSKPMTLTFASIGPPKGYIGDAEQLFFDEIEKQTNGEVLIQRSSKYFHKTDEIFDEVSSGRVELGALNIAYYPKRLILNSSIYLFQRGPTHYDNIMWIYDQIYKRLPELNNEIKQFNLKTIYRFANLPTVVFFNKPVTSIEDFKGKRIRCTSRWDSEILQGLGAVPITSSGQNLYTALKTNAIEGFMTSMSANVIQFNEIMKYVFIAREIWTPRPLQITINLDTWNSLPEDIQNEIEIAASNVRKKMTENYSYWFRLNIAEHKKLGRTIVLTSEKDIDTWMQQPEIKRIFNQWKVEAESAGFKDSDIFLQRIQSIIEEGIERDMM</sequence>
<keyword evidence="1" id="KW-0732">Signal</keyword>
<reference evidence="2 3" key="1">
    <citation type="submission" date="2016-12" db="EMBL/GenBank/DDBJ databases">
        <authorList>
            <person name="Song W.-J."/>
            <person name="Kurnit D.M."/>
        </authorList>
    </citation>
    <scope>NUCLEOTIDE SEQUENCE [LARGE SCALE GENOMIC DNA]</scope>
    <source>
        <strain evidence="2 3">DSM 18488</strain>
    </source>
</reference>
<dbReference type="Pfam" id="PF03480">
    <property type="entry name" value="DctP"/>
    <property type="match status" value="1"/>
</dbReference>
<dbReference type="STRING" id="1121416.SAMN02745220_00507"/>
<dbReference type="InterPro" id="IPR018389">
    <property type="entry name" value="DctP_fam"/>
</dbReference>
<proteinExistence type="predicted"/>
<dbReference type="SUPFAM" id="SSF53850">
    <property type="entry name" value="Periplasmic binding protein-like II"/>
    <property type="match status" value="1"/>
</dbReference>
<accession>A0A1M7XXS0</accession>
<name>A0A1M7XXS0_9BACT</name>
<dbReference type="NCBIfam" id="NF037995">
    <property type="entry name" value="TRAP_S1"/>
    <property type="match status" value="1"/>
</dbReference>